<protein>
    <submittedName>
        <fullName evidence="2">Uncharacterized protein</fullName>
    </submittedName>
</protein>
<keyword evidence="1" id="KW-1133">Transmembrane helix</keyword>
<evidence type="ECO:0000256" key="1">
    <source>
        <dbReference type="SAM" id="Phobius"/>
    </source>
</evidence>
<accession>A0AAN9MRP2</accession>
<dbReference type="EMBL" id="JAYMYR010000006">
    <property type="protein sequence ID" value="KAK7357163.1"/>
    <property type="molecule type" value="Genomic_DNA"/>
</dbReference>
<sequence length="129" mass="14707">MQSISLLPQKVALLSLLPNGRIKARLLMMLIVYYAAVPAFLMLCKWWWEWWHGQLSSGTCGASTVLGFHDSRDCLQGLWISSLYLYPAGKGSDWDNARDSELCVYVQMCPWRWHGTHSKIGFLGTERAL</sequence>
<comment type="caution">
    <text evidence="2">The sequence shown here is derived from an EMBL/GenBank/DDBJ whole genome shotgun (WGS) entry which is preliminary data.</text>
</comment>
<name>A0AAN9MRP2_PHACN</name>
<keyword evidence="3" id="KW-1185">Reference proteome</keyword>
<reference evidence="2 3" key="1">
    <citation type="submission" date="2024-01" db="EMBL/GenBank/DDBJ databases">
        <title>The genomes of 5 underutilized Papilionoideae crops provide insights into root nodulation and disease resistanc.</title>
        <authorList>
            <person name="Jiang F."/>
        </authorList>
    </citation>
    <scope>NUCLEOTIDE SEQUENCE [LARGE SCALE GENOMIC DNA]</scope>
    <source>
        <strain evidence="2">JINMINGXINNONG_FW02</strain>
        <tissue evidence="2">Leaves</tissue>
    </source>
</reference>
<feature type="transmembrane region" description="Helical" evidence="1">
    <location>
        <begin position="26"/>
        <end position="48"/>
    </location>
</feature>
<keyword evidence="1" id="KW-0812">Transmembrane</keyword>
<gene>
    <name evidence="2" type="ORF">VNO80_16446</name>
</gene>
<keyword evidence="1" id="KW-0472">Membrane</keyword>
<organism evidence="2 3">
    <name type="scientific">Phaseolus coccineus</name>
    <name type="common">Scarlet runner bean</name>
    <name type="synonym">Phaseolus multiflorus</name>
    <dbReference type="NCBI Taxonomy" id="3886"/>
    <lineage>
        <taxon>Eukaryota</taxon>
        <taxon>Viridiplantae</taxon>
        <taxon>Streptophyta</taxon>
        <taxon>Embryophyta</taxon>
        <taxon>Tracheophyta</taxon>
        <taxon>Spermatophyta</taxon>
        <taxon>Magnoliopsida</taxon>
        <taxon>eudicotyledons</taxon>
        <taxon>Gunneridae</taxon>
        <taxon>Pentapetalae</taxon>
        <taxon>rosids</taxon>
        <taxon>fabids</taxon>
        <taxon>Fabales</taxon>
        <taxon>Fabaceae</taxon>
        <taxon>Papilionoideae</taxon>
        <taxon>50 kb inversion clade</taxon>
        <taxon>NPAAA clade</taxon>
        <taxon>indigoferoid/millettioid clade</taxon>
        <taxon>Phaseoleae</taxon>
        <taxon>Phaseolus</taxon>
    </lineage>
</organism>
<evidence type="ECO:0000313" key="2">
    <source>
        <dbReference type="EMBL" id="KAK7357163.1"/>
    </source>
</evidence>
<dbReference type="Proteomes" id="UP001374584">
    <property type="component" value="Unassembled WGS sequence"/>
</dbReference>
<proteinExistence type="predicted"/>
<evidence type="ECO:0000313" key="3">
    <source>
        <dbReference type="Proteomes" id="UP001374584"/>
    </source>
</evidence>
<dbReference type="AlphaFoldDB" id="A0AAN9MRP2"/>